<dbReference type="GO" id="GO:0005886">
    <property type="term" value="C:plasma membrane"/>
    <property type="evidence" value="ECO:0007669"/>
    <property type="project" value="TreeGrafter"/>
</dbReference>
<gene>
    <name evidence="7" type="ORF">M992_2549</name>
</gene>
<accession>A0A0N0Z959</accession>
<evidence type="ECO:0000313" key="7">
    <source>
        <dbReference type="EMBL" id="KPD02006.1"/>
    </source>
</evidence>
<feature type="domain" description="Major facilitator superfamily (MFS) profile" evidence="6">
    <location>
        <begin position="23"/>
        <end position="471"/>
    </location>
</feature>
<feature type="transmembrane region" description="Helical" evidence="5">
    <location>
        <begin position="446"/>
        <end position="467"/>
    </location>
</feature>
<dbReference type="SUPFAM" id="SSF103473">
    <property type="entry name" value="MFS general substrate transporter"/>
    <property type="match status" value="1"/>
</dbReference>
<feature type="transmembrane region" description="Helical" evidence="5">
    <location>
        <begin position="20"/>
        <end position="42"/>
    </location>
</feature>
<feature type="transmembrane region" description="Helical" evidence="5">
    <location>
        <begin position="341"/>
        <end position="360"/>
    </location>
</feature>
<feature type="transmembrane region" description="Helical" evidence="5">
    <location>
        <begin position="233"/>
        <end position="253"/>
    </location>
</feature>
<feature type="transmembrane region" description="Helical" evidence="5">
    <location>
        <begin position="117"/>
        <end position="134"/>
    </location>
</feature>
<comment type="subcellular location">
    <subcellularLocation>
        <location evidence="1">Membrane</location>
        <topology evidence="1">Multi-pass membrane protein</topology>
    </subcellularLocation>
</comment>
<keyword evidence="8" id="KW-1185">Reference proteome</keyword>
<evidence type="ECO:0000256" key="5">
    <source>
        <dbReference type="SAM" id="Phobius"/>
    </source>
</evidence>
<dbReference type="Proteomes" id="UP000053226">
    <property type="component" value="Unassembled WGS sequence"/>
</dbReference>
<keyword evidence="4 5" id="KW-0472">Membrane</keyword>
<feature type="transmembrane region" description="Helical" evidence="5">
    <location>
        <begin position="176"/>
        <end position="197"/>
    </location>
</feature>
<feature type="transmembrane region" description="Helical" evidence="5">
    <location>
        <begin position="309"/>
        <end position="334"/>
    </location>
</feature>
<keyword evidence="3 5" id="KW-1133">Transmembrane helix</keyword>
<feature type="transmembrane region" description="Helical" evidence="5">
    <location>
        <begin position="146"/>
        <end position="164"/>
    </location>
</feature>
<dbReference type="Gene3D" id="1.20.1720.10">
    <property type="entry name" value="Multidrug resistance protein D"/>
    <property type="match status" value="1"/>
</dbReference>
<evidence type="ECO:0000256" key="2">
    <source>
        <dbReference type="ARBA" id="ARBA00022692"/>
    </source>
</evidence>
<evidence type="ECO:0000256" key="3">
    <source>
        <dbReference type="ARBA" id="ARBA00022989"/>
    </source>
</evidence>
<dbReference type="EMBL" id="LGAA01000026">
    <property type="protein sequence ID" value="KPD02006.1"/>
    <property type="molecule type" value="Genomic_DNA"/>
</dbReference>
<dbReference type="OrthoDB" id="9807274at2"/>
<dbReference type="RefSeq" id="WP_053908940.1">
    <property type="nucleotide sequence ID" value="NZ_CAWMUS010000026.1"/>
</dbReference>
<feature type="transmembrane region" description="Helical" evidence="5">
    <location>
        <begin position="57"/>
        <end position="77"/>
    </location>
</feature>
<evidence type="ECO:0000256" key="1">
    <source>
        <dbReference type="ARBA" id="ARBA00004141"/>
    </source>
</evidence>
<feature type="transmembrane region" description="Helical" evidence="5">
    <location>
        <begin position="274"/>
        <end position="297"/>
    </location>
</feature>
<dbReference type="GO" id="GO:0022857">
    <property type="term" value="F:transmembrane transporter activity"/>
    <property type="evidence" value="ECO:0007669"/>
    <property type="project" value="InterPro"/>
</dbReference>
<dbReference type="PANTHER" id="PTHR23501:SF154">
    <property type="entry name" value="MULTIDRUG-EFFLUX TRANSPORTER RV1634-RELATED"/>
    <property type="match status" value="1"/>
</dbReference>
<feature type="transmembrane region" description="Helical" evidence="5">
    <location>
        <begin position="406"/>
        <end position="426"/>
    </location>
</feature>
<comment type="caution">
    <text evidence="7">The sequence shown here is derived from an EMBL/GenBank/DDBJ whole genome shotgun (WGS) entry which is preliminary data.</text>
</comment>
<organism evidence="7 8">
    <name type="scientific">Moellerella wisconsensis ATCC 35017</name>
    <dbReference type="NCBI Taxonomy" id="1354267"/>
    <lineage>
        <taxon>Bacteria</taxon>
        <taxon>Pseudomonadati</taxon>
        <taxon>Pseudomonadota</taxon>
        <taxon>Gammaproteobacteria</taxon>
        <taxon>Enterobacterales</taxon>
        <taxon>Morganellaceae</taxon>
        <taxon>Moellerella</taxon>
    </lineage>
</organism>
<sequence length="473" mass="51117">MSQTEQPNHGGWSTLLTGQYLWFILALTGGIVLHAVNVYITITTLPSVVRDIGGLDFYAWNTTLFILSSIILSALTSRILSRLGPRKSYLIATLIFITGTIICALTPSMLLMLLGRIIQGAGGGILLTLSYSMVHLVFPQYLWSRVLAMMSSMWGMATLLGPALGGFFAEYTLWRGAFWCLAIVGLPYMYLTWRVLPNQNHRSTVLEKIPYRQLLLLSMAVLAISLGSLSQKIWVPILGLMAACTLCYALVNLEKRGVNCLFPQDTFRLSAPLAPIYLTMALLGFSVQTEVFVPYFLQVLHDVPPLASGYLAALVGAGWSSSAILASGVTPVIARKLICRGPTLTLFALVILALFITNIIELENYQLIIICLALFFAGSGIGMAWPHLLTRILTVSRQQDADKASAAITTLQLFSTAFGASIAGLIANSAGLSLPGGIDGAKSAAAWLFILFAAVPLFALISANIVVKQANKH</sequence>
<reference evidence="7 8" key="1">
    <citation type="submission" date="2015-07" db="EMBL/GenBank/DDBJ databases">
        <title>ATOL: Assembling a taxonomically balanced genome-scale reconstruction of the evolutionary history of the Enterobacteriaceae.</title>
        <authorList>
            <person name="Plunkett G.III."/>
            <person name="Neeno-Eckwall E.C."/>
            <person name="Glasner J.D."/>
            <person name="Perna N.T."/>
        </authorList>
    </citation>
    <scope>NUCLEOTIDE SEQUENCE [LARGE SCALE GENOMIC DNA]</scope>
    <source>
        <strain evidence="7 8">ATCC 35017</strain>
    </source>
</reference>
<dbReference type="InterPro" id="IPR011701">
    <property type="entry name" value="MFS"/>
</dbReference>
<evidence type="ECO:0000313" key="8">
    <source>
        <dbReference type="Proteomes" id="UP000053226"/>
    </source>
</evidence>
<evidence type="ECO:0000259" key="6">
    <source>
        <dbReference type="PROSITE" id="PS50850"/>
    </source>
</evidence>
<feature type="transmembrane region" description="Helical" evidence="5">
    <location>
        <begin position="209"/>
        <end position="227"/>
    </location>
</feature>
<dbReference type="InterPro" id="IPR036259">
    <property type="entry name" value="MFS_trans_sf"/>
</dbReference>
<feature type="transmembrane region" description="Helical" evidence="5">
    <location>
        <begin position="89"/>
        <end position="111"/>
    </location>
</feature>
<dbReference type="Gene3D" id="1.20.1250.20">
    <property type="entry name" value="MFS general substrate transporter like domains"/>
    <property type="match status" value="1"/>
</dbReference>
<dbReference type="PANTHER" id="PTHR23501">
    <property type="entry name" value="MAJOR FACILITATOR SUPERFAMILY"/>
    <property type="match status" value="1"/>
</dbReference>
<dbReference type="Pfam" id="PF07690">
    <property type="entry name" value="MFS_1"/>
    <property type="match status" value="1"/>
</dbReference>
<name>A0A0N0Z959_9GAMM</name>
<protein>
    <submittedName>
        <fullName evidence="7">Putative transport protein</fullName>
    </submittedName>
</protein>
<dbReference type="InterPro" id="IPR020846">
    <property type="entry name" value="MFS_dom"/>
</dbReference>
<dbReference type="AlphaFoldDB" id="A0A0N0Z959"/>
<feature type="transmembrane region" description="Helical" evidence="5">
    <location>
        <begin position="366"/>
        <end position="385"/>
    </location>
</feature>
<keyword evidence="2 5" id="KW-0812">Transmembrane</keyword>
<evidence type="ECO:0000256" key="4">
    <source>
        <dbReference type="ARBA" id="ARBA00023136"/>
    </source>
</evidence>
<dbReference type="PROSITE" id="PS50850">
    <property type="entry name" value="MFS"/>
    <property type="match status" value="1"/>
</dbReference>
<proteinExistence type="predicted"/>